<dbReference type="SMART" id="SM00988">
    <property type="entry name" value="UreE_N"/>
    <property type="match status" value="1"/>
</dbReference>
<evidence type="ECO:0000313" key="6">
    <source>
        <dbReference type="EMBL" id="AJM92603.1"/>
    </source>
</evidence>
<dbReference type="Pfam" id="PF02814">
    <property type="entry name" value="UreE_N"/>
    <property type="match status" value="1"/>
</dbReference>
<dbReference type="Gene3D" id="3.30.70.790">
    <property type="entry name" value="UreE, C-terminal domain"/>
    <property type="match status" value="1"/>
</dbReference>
<keyword evidence="7" id="KW-1185">Reference proteome</keyword>
<dbReference type="GeneID" id="41600518"/>
<dbReference type="OrthoDB" id="2171at2157"/>
<keyword evidence="3" id="KW-0533">Nickel</keyword>
<dbReference type="Gene3D" id="2.60.260.20">
    <property type="entry name" value="Urease metallochaperone UreE, N-terminal domain"/>
    <property type="match status" value="1"/>
</dbReference>
<sequence>MLEVNVPIGNIFLDEGFDTLKDGNFERLKISRIELDKKILRRKTDRGTDIGLNLNSGIKLRNGDVLVNGKNPIVIEQLSEKVIRVRLKTSNNKKVMILLGHIIGNRHRPISIQGEEIIFPIQADSEKEVFEKLFHSIINYIELTVEERVFSPHSGADVHEH</sequence>
<reference evidence="7" key="1">
    <citation type="submission" date="2015-02" db="EMBL/GenBank/DDBJ databases">
        <title>Characterization of two novel Thaumarchaeota isolated from the Northern Adriatic Sea.</title>
        <authorList>
            <person name="Bayer B."/>
            <person name="Vojvoda J."/>
            <person name="Offre P."/>
            <person name="Srivastava A."/>
            <person name="Elisabeth N."/>
            <person name="Garcia J.A.L."/>
            <person name="Schleper C."/>
            <person name="Herndl G.J."/>
        </authorList>
    </citation>
    <scope>NUCLEOTIDE SEQUENCE [LARGE SCALE GENOMIC DNA]</scope>
    <source>
        <strain evidence="7">D3C</strain>
    </source>
</reference>
<reference evidence="6 7" key="2">
    <citation type="journal article" date="2016" name="ISME J.">
        <title>Physiological and genomic characterization of two novel marine thaumarchaeal strains indicates niche differentiation.</title>
        <authorList>
            <person name="Bayer B."/>
            <person name="Vojvoda J."/>
            <person name="Offre P."/>
            <person name="Alves R.J."/>
            <person name="Elisabeth N.H."/>
            <person name="Garcia J.A."/>
            <person name="Volland J.M."/>
            <person name="Srivastava A."/>
            <person name="Schleper C."/>
            <person name="Herndl G.J."/>
        </authorList>
    </citation>
    <scope>NUCLEOTIDE SEQUENCE [LARGE SCALE GENOMIC DNA]</scope>
    <source>
        <strain evidence="6 7">D3C</strain>
    </source>
</reference>
<keyword evidence="4" id="KW-0143">Chaperone</keyword>
<dbReference type="Proteomes" id="UP000032027">
    <property type="component" value="Chromosome"/>
</dbReference>
<evidence type="ECO:0000256" key="2">
    <source>
        <dbReference type="ARBA" id="ARBA00022490"/>
    </source>
</evidence>
<dbReference type="Pfam" id="PF05194">
    <property type="entry name" value="UreE_C"/>
    <property type="match status" value="1"/>
</dbReference>
<dbReference type="SUPFAM" id="SSF69737">
    <property type="entry name" value="Urease metallochaperone UreE, C-terminal domain"/>
    <property type="match status" value="1"/>
</dbReference>
<dbReference type="AlphaFoldDB" id="A0A0C5BS78"/>
<dbReference type="HOGENOM" id="CLU_1639890_0_0_2"/>
<dbReference type="InterPro" id="IPR012406">
    <property type="entry name" value="UreE"/>
</dbReference>
<dbReference type="RefSeq" id="WP_148703418.1">
    <property type="nucleotide sequence ID" value="NZ_CP010868.1"/>
</dbReference>
<evidence type="ECO:0000256" key="1">
    <source>
        <dbReference type="ARBA" id="ARBA00004496"/>
    </source>
</evidence>
<dbReference type="STRING" id="1582439.NPIRD3C_1391"/>
<organism evidence="6 7">
    <name type="scientific">Nitrosopumilus piranensis</name>
    <dbReference type="NCBI Taxonomy" id="1582439"/>
    <lineage>
        <taxon>Archaea</taxon>
        <taxon>Nitrososphaerota</taxon>
        <taxon>Nitrososphaeria</taxon>
        <taxon>Nitrosopumilales</taxon>
        <taxon>Nitrosopumilaceae</taxon>
        <taxon>Nitrosopumilus</taxon>
    </lineage>
</organism>
<dbReference type="GO" id="GO:0065003">
    <property type="term" value="P:protein-containing complex assembly"/>
    <property type="evidence" value="ECO:0007669"/>
    <property type="project" value="InterPro"/>
</dbReference>
<evidence type="ECO:0000313" key="7">
    <source>
        <dbReference type="Proteomes" id="UP000032027"/>
    </source>
</evidence>
<dbReference type="InterPro" id="IPR007864">
    <property type="entry name" value="UreE_C_dom"/>
</dbReference>
<dbReference type="PATRIC" id="fig|1582439.9.peg.1437"/>
<gene>
    <name evidence="6" type="primary">ureE</name>
    <name evidence="6" type="ORF">NPIRD3C_1391</name>
</gene>
<dbReference type="InterPro" id="IPR004029">
    <property type="entry name" value="UreE_N"/>
</dbReference>
<dbReference type="PIRSF" id="PIRSF036402">
    <property type="entry name" value="Ureas_acces_UreE"/>
    <property type="match status" value="1"/>
</dbReference>
<dbReference type="GO" id="GO:0016151">
    <property type="term" value="F:nickel cation binding"/>
    <property type="evidence" value="ECO:0007669"/>
    <property type="project" value="InterPro"/>
</dbReference>
<accession>A0A0C5BS78</accession>
<comment type="subcellular location">
    <subcellularLocation>
        <location evidence="1">Cytoplasm</location>
    </subcellularLocation>
</comment>
<dbReference type="KEGG" id="nid:NPIRD3C_1391"/>
<feature type="domain" description="UreE urease accessory N-terminal" evidence="5">
    <location>
        <begin position="10"/>
        <end position="74"/>
    </location>
</feature>
<protein>
    <submittedName>
        <fullName evidence="6">Urease accessory protein UreE</fullName>
    </submittedName>
</protein>
<evidence type="ECO:0000256" key="4">
    <source>
        <dbReference type="ARBA" id="ARBA00023186"/>
    </source>
</evidence>
<dbReference type="GO" id="GO:0005737">
    <property type="term" value="C:cytoplasm"/>
    <property type="evidence" value="ECO:0007669"/>
    <property type="project" value="UniProtKB-SubCell"/>
</dbReference>
<keyword evidence="2" id="KW-0963">Cytoplasm</keyword>
<dbReference type="InterPro" id="IPR036118">
    <property type="entry name" value="UreE_N_sf"/>
</dbReference>
<dbReference type="GO" id="GO:0006457">
    <property type="term" value="P:protein folding"/>
    <property type="evidence" value="ECO:0007669"/>
    <property type="project" value="InterPro"/>
</dbReference>
<dbReference type="SUPFAM" id="SSF69287">
    <property type="entry name" value="Urease metallochaperone UreE, N-terminal domain"/>
    <property type="match status" value="1"/>
</dbReference>
<name>A0A0C5BS78_9ARCH</name>
<evidence type="ECO:0000256" key="3">
    <source>
        <dbReference type="ARBA" id="ARBA00022596"/>
    </source>
</evidence>
<dbReference type="HAMAP" id="MF_00822">
    <property type="entry name" value="UreE"/>
    <property type="match status" value="1"/>
</dbReference>
<dbReference type="EMBL" id="CP010868">
    <property type="protein sequence ID" value="AJM92603.1"/>
    <property type="molecule type" value="Genomic_DNA"/>
</dbReference>
<dbReference type="GO" id="GO:0019627">
    <property type="term" value="P:urea metabolic process"/>
    <property type="evidence" value="ECO:0007669"/>
    <property type="project" value="InterPro"/>
</dbReference>
<proteinExistence type="inferred from homology"/>
<reference evidence="6 7" key="3">
    <citation type="journal article" date="2019" name="Int. J. Syst. Evol. Microbiol.">
        <title>Nitrosopumilus adriaticus sp. nov. and Nitrosopumilus piranensis sp. nov., two ammonia-oxidizing archaea from the Adriatic Sea and members of the class Nitrososphaeria.</title>
        <authorList>
            <person name="Bayer B."/>
            <person name="Vojvoda J."/>
            <person name="Reinthaler T."/>
            <person name="Reyes C."/>
            <person name="Pinto M."/>
            <person name="Herndl G.J."/>
        </authorList>
    </citation>
    <scope>NUCLEOTIDE SEQUENCE [LARGE SCALE GENOMIC DNA]</scope>
    <source>
        <strain evidence="6 7">D3C</strain>
    </source>
</reference>
<evidence type="ECO:0000259" key="5">
    <source>
        <dbReference type="SMART" id="SM00988"/>
    </source>
</evidence>